<dbReference type="PANTHER" id="PTHR47534">
    <property type="entry name" value="YALI0E05731P"/>
    <property type="match status" value="1"/>
</dbReference>
<gene>
    <name evidence="2" type="ORF">BAUCODRAFT_125417</name>
</gene>
<sequence>MVKYDIIQARATALVKSRPLVAVFVGGTKGIGEYTIRTLARTHGSDGQGLRVYIVGRNADAANKIITECQTSCPTGDFRFVKATDLRLLRDVDQCSNRITQMERDGEGLAGEPARIDLLYLSQDLVKFGDPEYTSEGLEVSMSLLYYSRIRFITNLMPLLLASSQPAHVISIYAAGLETWGTLFRNDLALTKDPKQHYSFLNCRTHVIRMKTMYFERLAEQHAGKLSLVHVFPGLVIGPSFQNPSFPLWFKILWFLLEPIARLLMNTAPEVSGMRHLFLATSRYPARGQVAQTEGDTDLDVAVATDGVRGGGAYSCGQTGEINNIQQAYVELRKKDFADQVWEHTHRVFSVIEAGKKFEE</sequence>
<organism evidence="2 3">
    <name type="scientific">Baudoinia panamericana (strain UAMH 10762)</name>
    <name type="common">Angels' share fungus</name>
    <name type="synonym">Baudoinia compniacensis (strain UAMH 10762)</name>
    <dbReference type="NCBI Taxonomy" id="717646"/>
    <lineage>
        <taxon>Eukaryota</taxon>
        <taxon>Fungi</taxon>
        <taxon>Dikarya</taxon>
        <taxon>Ascomycota</taxon>
        <taxon>Pezizomycotina</taxon>
        <taxon>Dothideomycetes</taxon>
        <taxon>Dothideomycetidae</taxon>
        <taxon>Mycosphaerellales</taxon>
        <taxon>Teratosphaeriaceae</taxon>
        <taxon>Baudoinia</taxon>
    </lineage>
</organism>
<proteinExistence type="predicted"/>
<dbReference type="Proteomes" id="UP000011761">
    <property type="component" value="Unassembled WGS sequence"/>
</dbReference>
<dbReference type="GeneID" id="19107962"/>
<dbReference type="InterPro" id="IPR052228">
    <property type="entry name" value="Sec_Metab_Biosynth_Oxidored"/>
</dbReference>
<dbReference type="GO" id="GO:0016491">
    <property type="term" value="F:oxidoreductase activity"/>
    <property type="evidence" value="ECO:0007669"/>
    <property type="project" value="UniProtKB-KW"/>
</dbReference>
<dbReference type="Gene3D" id="3.40.50.720">
    <property type="entry name" value="NAD(P)-binding Rossmann-like Domain"/>
    <property type="match status" value="1"/>
</dbReference>
<keyword evidence="3" id="KW-1185">Reference proteome</keyword>
<dbReference type="HOGENOM" id="CLU_044999_0_0_1"/>
<dbReference type="AlphaFoldDB" id="M2MAT1"/>
<dbReference type="SUPFAM" id="SSF51735">
    <property type="entry name" value="NAD(P)-binding Rossmann-fold domains"/>
    <property type="match status" value="1"/>
</dbReference>
<evidence type="ECO:0000313" key="2">
    <source>
        <dbReference type="EMBL" id="EMC93566.1"/>
    </source>
</evidence>
<evidence type="ECO:0000256" key="1">
    <source>
        <dbReference type="ARBA" id="ARBA00023002"/>
    </source>
</evidence>
<name>M2MAT1_BAUPA</name>
<evidence type="ECO:0008006" key="4">
    <source>
        <dbReference type="Google" id="ProtNLM"/>
    </source>
</evidence>
<protein>
    <recommendedName>
        <fullName evidence="4">Ketoreductase (KR) domain-containing protein</fullName>
    </recommendedName>
</protein>
<dbReference type="PANTHER" id="PTHR47534:SF3">
    <property type="entry name" value="ALCOHOL DEHYDROGENASE-LIKE C-TERMINAL DOMAIN-CONTAINING PROTEIN"/>
    <property type="match status" value="1"/>
</dbReference>
<accession>M2MAT1</accession>
<dbReference type="eggNOG" id="ENOG502S0SX">
    <property type="taxonomic scope" value="Eukaryota"/>
</dbReference>
<evidence type="ECO:0000313" key="3">
    <source>
        <dbReference type="Proteomes" id="UP000011761"/>
    </source>
</evidence>
<reference evidence="2 3" key="1">
    <citation type="journal article" date="2012" name="PLoS Pathog.">
        <title>Diverse lifestyles and strategies of plant pathogenesis encoded in the genomes of eighteen Dothideomycetes fungi.</title>
        <authorList>
            <person name="Ohm R.A."/>
            <person name="Feau N."/>
            <person name="Henrissat B."/>
            <person name="Schoch C.L."/>
            <person name="Horwitz B.A."/>
            <person name="Barry K.W."/>
            <person name="Condon B.J."/>
            <person name="Copeland A.C."/>
            <person name="Dhillon B."/>
            <person name="Glaser F."/>
            <person name="Hesse C.N."/>
            <person name="Kosti I."/>
            <person name="LaButti K."/>
            <person name="Lindquist E.A."/>
            <person name="Lucas S."/>
            <person name="Salamov A.A."/>
            <person name="Bradshaw R.E."/>
            <person name="Ciuffetti L."/>
            <person name="Hamelin R.C."/>
            <person name="Kema G.H.J."/>
            <person name="Lawrence C."/>
            <person name="Scott J.A."/>
            <person name="Spatafora J.W."/>
            <person name="Turgeon B.G."/>
            <person name="de Wit P.J.G.M."/>
            <person name="Zhong S."/>
            <person name="Goodwin S.B."/>
            <person name="Grigoriev I.V."/>
        </authorList>
    </citation>
    <scope>NUCLEOTIDE SEQUENCE [LARGE SCALE GENOMIC DNA]</scope>
    <source>
        <strain evidence="2 3">UAMH 10762</strain>
    </source>
</reference>
<dbReference type="InterPro" id="IPR036291">
    <property type="entry name" value="NAD(P)-bd_dom_sf"/>
</dbReference>
<dbReference type="EMBL" id="KB445560">
    <property type="protein sequence ID" value="EMC93566.1"/>
    <property type="molecule type" value="Genomic_DNA"/>
</dbReference>
<dbReference type="OrthoDB" id="2898509at2759"/>
<dbReference type="RefSeq" id="XP_007679657.1">
    <property type="nucleotide sequence ID" value="XM_007681467.1"/>
</dbReference>
<dbReference type="OMA" id="LMYYSRM"/>
<keyword evidence="1" id="KW-0560">Oxidoreductase</keyword>
<dbReference type="KEGG" id="bcom:BAUCODRAFT_125417"/>